<dbReference type="Proteomes" id="UP000729402">
    <property type="component" value="Unassembled WGS sequence"/>
</dbReference>
<dbReference type="InterPro" id="IPR032308">
    <property type="entry name" value="TDBD"/>
</dbReference>
<feature type="compositionally biased region" description="Polar residues" evidence="5">
    <location>
        <begin position="177"/>
        <end position="224"/>
    </location>
</feature>
<gene>
    <name evidence="8" type="ORF">GUJ93_ZPchr0003g18136</name>
</gene>
<dbReference type="PANTHER" id="PTHR31413:SF9">
    <property type="entry name" value="NINJA-FAMILY PROTEIN OS03G0419100"/>
    <property type="match status" value="1"/>
</dbReference>
<keyword evidence="9" id="KW-1185">Reference proteome</keyword>
<evidence type="ECO:0000256" key="4">
    <source>
        <dbReference type="RuleBase" id="RU369029"/>
    </source>
</evidence>
<feature type="domain" description="Tify" evidence="7">
    <location>
        <begin position="270"/>
        <end position="303"/>
    </location>
</feature>
<dbReference type="InterPro" id="IPR031307">
    <property type="entry name" value="Ninja_fam"/>
</dbReference>
<dbReference type="OrthoDB" id="667358at2759"/>
<dbReference type="InterPro" id="IPR032310">
    <property type="entry name" value="NLS_NINJA_AFP-like"/>
</dbReference>
<evidence type="ECO:0000256" key="2">
    <source>
        <dbReference type="ARBA" id="ARBA00006081"/>
    </source>
</evidence>
<name>A0A8J5SWB2_ZIZPA</name>
<evidence type="ECO:0000313" key="9">
    <source>
        <dbReference type="Proteomes" id="UP000729402"/>
    </source>
</evidence>
<evidence type="ECO:0000256" key="1">
    <source>
        <dbReference type="ARBA" id="ARBA00004123"/>
    </source>
</evidence>
<dbReference type="GO" id="GO:0007165">
    <property type="term" value="P:signal transduction"/>
    <property type="evidence" value="ECO:0007669"/>
    <property type="project" value="InterPro"/>
</dbReference>
<organism evidence="8 9">
    <name type="scientific">Zizania palustris</name>
    <name type="common">Northern wild rice</name>
    <dbReference type="NCBI Taxonomy" id="103762"/>
    <lineage>
        <taxon>Eukaryota</taxon>
        <taxon>Viridiplantae</taxon>
        <taxon>Streptophyta</taxon>
        <taxon>Embryophyta</taxon>
        <taxon>Tracheophyta</taxon>
        <taxon>Spermatophyta</taxon>
        <taxon>Magnoliopsida</taxon>
        <taxon>Liliopsida</taxon>
        <taxon>Poales</taxon>
        <taxon>Poaceae</taxon>
        <taxon>BOP clade</taxon>
        <taxon>Oryzoideae</taxon>
        <taxon>Oryzeae</taxon>
        <taxon>Zizaniinae</taxon>
        <taxon>Zizania</taxon>
    </lineage>
</organism>
<dbReference type="GO" id="GO:0005634">
    <property type="term" value="C:nucleus"/>
    <property type="evidence" value="ECO:0007669"/>
    <property type="project" value="UniProtKB-SubCell"/>
</dbReference>
<evidence type="ECO:0000256" key="3">
    <source>
        <dbReference type="ARBA" id="ARBA00023242"/>
    </source>
</evidence>
<reference evidence="8" key="1">
    <citation type="journal article" date="2021" name="bioRxiv">
        <title>Whole Genome Assembly and Annotation of Northern Wild Rice, Zizania palustris L., Supports a Whole Genome Duplication in the Zizania Genus.</title>
        <authorList>
            <person name="Haas M."/>
            <person name="Kono T."/>
            <person name="Macchietto M."/>
            <person name="Millas R."/>
            <person name="McGilp L."/>
            <person name="Shao M."/>
            <person name="Duquette J."/>
            <person name="Hirsch C.N."/>
            <person name="Kimball J."/>
        </authorList>
    </citation>
    <scope>NUCLEOTIDE SEQUENCE</scope>
    <source>
        <tissue evidence="8">Fresh leaf tissue</tissue>
    </source>
</reference>
<dbReference type="Pfam" id="PF16135">
    <property type="entry name" value="TDBD"/>
    <property type="match status" value="1"/>
</dbReference>
<dbReference type="GO" id="GO:0045892">
    <property type="term" value="P:negative regulation of DNA-templated transcription"/>
    <property type="evidence" value="ECO:0007669"/>
    <property type="project" value="TreeGrafter"/>
</dbReference>
<feature type="compositionally biased region" description="Low complexity" evidence="5">
    <location>
        <begin position="63"/>
        <end position="76"/>
    </location>
</feature>
<comment type="caution">
    <text evidence="8">The sequence shown here is derived from an EMBL/GenBank/DDBJ whole genome shotgun (WGS) entry which is preliminary data.</text>
</comment>
<accession>A0A8J5SWB2</accession>
<feature type="region of interest" description="Disordered" evidence="5">
    <location>
        <begin position="1"/>
        <end position="224"/>
    </location>
</feature>
<dbReference type="Pfam" id="PF07897">
    <property type="entry name" value="EAR"/>
    <property type="match status" value="1"/>
</dbReference>
<comment type="function">
    <text evidence="4">Acts as a negative regulator of abscisic acid (ABA) response.</text>
</comment>
<dbReference type="InterPro" id="IPR012463">
    <property type="entry name" value="Ninja_motif"/>
</dbReference>
<protein>
    <recommendedName>
        <fullName evidence="4">Ninja-family protein</fullName>
    </recommendedName>
    <alternativeName>
        <fullName evidence="4">ABI-binding protein</fullName>
    </alternativeName>
</protein>
<sequence>MASRDFLGDFGGGGKAAAAAAAADGSGSAAGAESDEIELSLGLSLGGRFGTDMSPEAKRARLARSSSIASVCSVSDADGDPSPAAPLPLLRTSSLPTETEEERRRRRETQNRRRLEARRKRLERRISAGSSSGPGKPGREDGGDGIVNRLPLRRSIGSQGSSSAKPQDQGPDGSAVCQATETRSPSTSDDTNHNSALPPTATTGKPLNGTMTQQPPLRTLGSLTMRTSSTGDIRKIMMEDMPMVSSKVEGPNSRKIDGFLYRYKKGEDVRIVCVCHGNFLTPAEFVKHAGGEDVSNPLRHIVVNPSPSLFL</sequence>
<evidence type="ECO:0000259" key="6">
    <source>
        <dbReference type="Pfam" id="PF07897"/>
    </source>
</evidence>
<evidence type="ECO:0000259" key="7">
    <source>
        <dbReference type="Pfam" id="PF16135"/>
    </source>
</evidence>
<feature type="domain" description="Ethylene-responsive binding factor-associated repression" evidence="6">
    <location>
        <begin position="33"/>
        <end position="70"/>
    </location>
</feature>
<dbReference type="AlphaFoldDB" id="A0A8J5SWB2"/>
<proteinExistence type="inferred from homology"/>
<evidence type="ECO:0000313" key="8">
    <source>
        <dbReference type="EMBL" id="KAG8063006.1"/>
    </source>
</evidence>
<comment type="similarity">
    <text evidence="2 4">Belongs to the Ninja family.</text>
</comment>
<feature type="compositionally biased region" description="Low complexity" evidence="5">
    <location>
        <begin position="87"/>
        <end position="97"/>
    </location>
</feature>
<reference evidence="8" key="2">
    <citation type="submission" date="2021-02" db="EMBL/GenBank/DDBJ databases">
        <authorList>
            <person name="Kimball J.A."/>
            <person name="Haas M.W."/>
            <person name="Macchietto M."/>
            <person name="Kono T."/>
            <person name="Duquette J."/>
            <person name="Shao M."/>
        </authorList>
    </citation>
    <scope>NUCLEOTIDE SEQUENCE</scope>
    <source>
        <tissue evidence="8">Fresh leaf tissue</tissue>
    </source>
</reference>
<dbReference type="Pfam" id="PF16136">
    <property type="entry name" value="NLS_NINJA_AFP"/>
    <property type="match status" value="1"/>
</dbReference>
<feature type="compositionally biased region" description="Polar residues" evidence="5">
    <location>
        <begin position="156"/>
        <end position="166"/>
    </location>
</feature>
<dbReference type="EMBL" id="JAAALK010000286">
    <property type="protein sequence ID" value="KAG8063006.1"/>
    <property type="molecule type" value="Genomic_DNA"/>
</dbReference>
<evidence type="ECO:0000256" key="5">
    <source>
        <dbReference type="SAM" id="MobiDB-lite"/>
    </source>
</evidence>
<feature type="compositionally biased region" description="Low complexity" evidence="5">
    <location>
        <begin position="16"/>
        <end position="32"/>
    </location>
</feature>
<dbReference type="PANTHER" id="PTHR31413">
    <property type="entry name" value="AFP HOMOLOG 2"/>
    <property type="match status" value="1"/>
</dbReference>
<keyword evidence="3 4" id="KW-0539">Nucleus</keyword>
<comment type="subcellular location">
    <subcellularLocation>
        <location evidence="1 4">Nucleus</location>
    </subcellularLocation>
</comment>